<evidence type="ECO:0000256" key="1">
    <source>
        <dbReference type="SAM" id="Phobius"/>
    </source>
</evidence>
<dbReference type="Proteomes" id="UP000694864">
    <property type="component" value="Chromosome 17"/>
</dbReference>
<keyword evidence="2" id="KW-1185">Reference proteome</keyword>
<evidence type="ECO:0000313" key="3">
    <source>
        <dbReference type="RefSeq" id="XP_010478542.1"/>
    </source>
</evidence>
<evidence type="ECO:0000313" key="2">
    <source>
        <dbReference type="Proteomes" id="UP000694864"/>
    </source>
</evidence>
<protein>
    <submittedName>
        <fullName evidence="3">Uncharacterized protein LOC104757493</fullName>
    </submittedName>
</protein>
<name>A0ABM0WZU2_CAMSA</name>
<organism evidence="2 3">
    <name type="scientific">Camelina sativa</name>
    <name type="common">False flax</name>
    <name type="synonym">Myagrum sativum</name>
    <dbReference type="NCBI Taxonomy" id="90675"/>
    <lineage>
        <taxon>Eukaryota</taxon>
        <taxon>Viridiplantae</taxon>
        <taxon>Streptophyta</taxon>
        <taxon>Embryophyta</taxon>
        <taxon>Tracheophyta</taxon>
        <taxon>Spermatophyta</taxon>
        <taxon>Magnoliopsida</taxon>
        <taxon>eudicotyledons</taxon>
        <taxon>Gunneridae</taxon>
        <taxon>Pentapetalae</taxon>
        <taxon>rosids</taxon>
        <taxon>malvids</taxon>
        <taxon>Brassicales</taxon>
        <taxon>Brassicaceae</taxon>
        <taxon>Camelineae</taxon>
        <taxon>Camelina</taxon>
    </lineage>
</organism>
<sequence length="65" mass="7242">MGANWNSMIVIVFVMTMVMVMAMEIVNGETLAQCREDCIQECATTGALPIKCLQSCFRRCHGKLL</sequence>
<keyword evidence="1" id="KW-0812">Transmembrane</keyword>
<dbReference type="RefSeq" id="XP_010478542.1">
    <property type="nucleotide sequence ID" value="XM_010480240.1"/>
</dbReference>
<gene>
    <name evidence="3" type="primary">LOC104757493</name>
</gene>
<accession>A0ABM0WZU2</accession>
<proteinExistence type="predicted"/>
<keyword evidence="1" id="KW-0472">Membrane</keyword>
<dbReference type="GeneID" id="104757493"/>
<reference evidence="3" key="2">
    <citation type="submission" date="2025-08" db="UniProtKB">
        <authorList>
            <consortium name="RefSeq"/>
        </authorList>
    </citation>
    <scope>IDENTIFICATION</scope>
    <source>
        <tissue evidence="3">Leaf</tissue>
    </source>
</reference>
<keyword evidence="1" id="KW-1133">Transmembrane helix</keyword>
<reference evidence="2" key="1">
    <citation type="journal article" date="2014" name="Nat. Commun.">
        <title>The emerging biofuel crop Camelina sativa retains a highly undifferentiated hexaploid genome structure.</title>
        <authorList>
            <person name="Kagale S."/>
            <person name="Koh C."/>
            <person name="Nixon J."/>
            <person name="Bollina V."/>
            <person name="Clarke W.E."/>
            <person name="Tuteja R."/>
            <person name="Spillane C."/>
            <person name="Robinson S.J."/>
            <person name="Links M.G."/>
            <person name="Clarke C."/>
            <person name="Higgins E.E."/>
            <person name="Huebert T."/>
            <person name="Sharpe A.G."/>
            <person name="Parkin I.A."/>
        </authorList>
    </citation>
    <scope>NUCLEOTIDE SEQUENCE [LARGE SCALE GENOMIC DNA]</scope>
    <source>
        <strain evidence="2">cv. DH55</strain>
    </source>
</reference>
<feature type="transmembrane region" description="Helical" evidence="1">
    <location>
        <begin position="6"/>
        <end position="26"/>
    </location>
</feature>